<keyword evidence="7" id="KW-0378">Hydrolase</keyword>
<comment type="subunit">
    <text evidence="3">Homodimer.</text>
</comment>
<protein>
    <recommendedName>
        <fullName evidence="5">Kynurenine formamidase</fullName>
        <ecNumber evidence="4">3.5.1.9</ecNumber>
    </recommendedName>
</protein>
<accession>A0A9D1JQN4</accession>
<gene>
    <name evidence="12" type="ORF">IAB46_07335</name>
</gene>
<name>A0A9D1JQN4_9FIRM</name>
<dbReference type="InterPro" id="IPR037175">
    <property type="entry name" value="KFase_sf"/>
</dbReference>
<evidence type="ECO:0000256" key="8">
    <source>
        <dbReference type="ARBA" id="ARBA00022833"/>
    </source>
</evidence>
<dbReference type="FunFam" id="3.50.30.50:FF:000001">
    <property type="entry name" value="Kynurenine formamidase"/>
    <property type="match status" value="1"/>
</dbReference>
<comment type="caution">
    <text evidence="12">The sequence shown here is derived from an EMBL/GenBank/DDBJ whole genome shotgun (WGS) entry which is preliminary data.</text>
</comment>
<comment type="cofactor">
    <cofactor evidence="1">
        <name>Zn(2+)</name>
        <dbReference type="ChEBI" id="CHEBI:29105"/>
    </cofactor>
</comment>
<evidence type="ECO:0000256" key="11">
    <source>
        <dbReference type="ARBA" id="ARBA00060547"/>
    </source>
</evidence>
<evidence type="ECO:0000256" key="10">
    <source>
        <dbReference type="ARBA" id="ARBA00048496"/>
    </source>
</evidence>
<dbReference type="PANTHER" id="PTHR31118">
    <property type="entry name" value="CYCLASE-LIKE PROTEIN 2"/>
    <property type="match status" value="1"/>
</dbReference>
<evidence type="ECO:0000256" key="2">
    <source>
        <dbReference type="ARBA" id="ARBA00002204"/>
    </source>
</evidence>
<dbReference type="Proteomes" id="UP000823927">
    <property type="component" value="Unassembled WGS sequence"/>
</dbReference>
<dbReference type="EC" id="3.5.1.9" evidence="4"/>
<dbReference type="EMBL" id="DVIT01000027">
    <property type="protein sequence ID" value="HIS47353.1"/>
    <property type="molecule type" value="Genomic_DNA"/>
</dbReference>
<keyword evidence="8" id="KW-0862">Zinc</keyword>
<dbReference type="Pfam" id="PF04199">
    <property type="entry name" value="Cyclase"/>
    <property type="match status" value="1"/>
</dbReference>
<evidence type="ECO:0000313" key="12">
    <source>
        <dbReference type="EMBL" id="HIS47353.1"/>
    </source>
</evidence>
<evidence type="ECO:0000256" key="3">
    <source>
        <dbReference type="ARBA" id="ARBA00011738"/>
    </source>
</evidence>
<evidence type="ECO:0000313" key="13">
    <source>
        <dbReference type="Proteomes" id="UP000823927"/>
    </source>
</evidence>
<evidence type="ECO:0000256" key="6">
    <source>
        <dbReference type="ARBA" id="ARBA00022723"/>
    </source>
</evidence>
<dbReference type="GO" id="GO:0004061">
    <property type="term" value="F:arylformamidase activity"/>
    <property type="evidence" value="ECO:0007669"/>
    <property type="project" value="UniProtKB-EC"/>
</dbReference>
<reference evidence="12" key="1">
    <citation type="submission" date="2020-10" db="EMBL/GenBank/DDBJ databases">
        <authorList>
            <person name="Gilroy R."/>
        </authorList>
    </citation>
    <scope>NUCLEOTIDE SEQUENCE</scope>
    <source>
        <strain evidence="12">CHK178-757</strain>
    </source>
</reference>
<evidence type="ECO:0000256" key="7">
    <source>
        <dbReference type="ARBA" id="ARBA00022801"/>
    </source>
</evidence>
<keyword evidence="6" id="KW-0479">Metal-binding</keyword>
<dbReference type="GO" id="GO:0019441">
    <property type="term" value="P:L-tryptophan catabolic process to kynurenine"/>
    <property type="evidence" value="ECO:0007669"/>
    <property type="project" value="InterPro"/>
</dbReference>
<proteinExistence type="predicted"/>
<evidence type="ECO:0000256" key="4">
    <source>
        <dbReference type="ARBA" id="ARBA00012930"/>
    </source>
</evidence>
<evidence type="ECO:0000256" key="5">
    <source>
        <dbReference type="ARBA" id="ARBA00014889"/>
    </source>
</evidence>
<organism evidence="12 13">
    <name type="scientific">Candidatus Scybalocola faecigallinarum</name>
    <dbReference type="NCBI Taxonomy" id="2840941"/>
    <lineage>
        <taxon>Bacteria</taxon>
        <taxon>Bacillati</taxon>
        <taxon>Bacillota</taxon>
        <taxon>Clostridia</taxon>
        <taxon>Lachnospirales</taxon>
        <taxon>Lachnospiraceae</taxon>
        <taxon>Lachnospiraceae incertae sedis</taxon>
        <taxon>Candidatus Scybalocola (ex Gilroy et al. 2021)</taxon>
    </lineage>
</organism>
<dbReference type="Gene3D" id="3.50.30.50">
    <property type="entry name" value="Putative cyclase"/>
    <property type="match status" value="1"/>
</dbReference>
<evidence type="ECO:0000256" key="1">
    <source>
        <dbReference type="ARBA" id="ARBA00001947"/>
    </source>
</evidence>
<comment type="catalytic activity">
    <reaction evidence="10">
        <text>N-formyl-L-kynurenine + H2O = L-kynurenine + formate + H(+)</text>
        <dbReference type="Rhea" id="RHEA:13009"/>
        <dbReference type="ChEBI" id="CHEBI:15377"/>
        <dbReference type="ChEBI" id="CHEBI:15378"/>
        <dbReference type="ChEBI" id="CHEBI:15740"/>
        <dbReference type="ChEBI" id="CHEBI:57959"/>
        <dbReference type="ChEBI" id="CHEBI:58629"/>
        <dbReference type="EC" id="3.5.1.9"/>
    </reaction>
</comment>
<dbReference type="SUPFAM" id="SSF102198">
    <property type="entry name" value="Putative cyclase"/>
    <property type="match status" value="1"/>
</dbReference>
<comment type="function">
    <text evidence="2">Catalyzes the hydrolysis of N-formyl-L-kynurenine to L-kynurenine, the second step in the kynurenine pathway of tryptophan degradation.</text>
</comment>
<evidence type="ECO:0000256" key="9">
    <source>
        <dbReference type="ARBA" id="ARBA00023079"/>
    </source>
</evidence>
<keyword evidence="9" id="KW-0823">Tryptophan catabolism</keyword>
<dbReference type="AlphaFoldDB" id="A0A9D1JQN4"/>
<dbReference type="PANTHER" id="PTHR31118:SF12">
    <property type="entry name" value="CYCLASE-LIKE PROTEIN 2"/>
    <property type="match status" value="1"/>
</dbReference>
<sequence length="210" mass="23067">MMDITYPLDEHLLIYPGDPVFKTEAFLSMDEGASCNVTNLTMGCHTGTHMDAPLHFLANGKSLDAIVLERINGPVRVIGYFPEKPGNISEDFLKQCHIQPGERVIFKTDNSSRFAGTRLLEDYTAFDMSAARYLSKLSVACLGIDYLTIEPVGSDGSVHRQILGAGIPVLETLDLRNVEPGRYELICLPLRLVGTEASPVRALLKPLSES</sequence>
<dbReference type="InterPro" id="IPR007325">
    <property type="entry name" value="KFase/CYL"/>
</dbReference>
<dbReference type="GO" id="GO:0046872">
    <property type="term" value="F:metal ion binding"/>
    <property type="evidence" value="ECO:0007669"/>
    <property type="project" value="UniProtKB-KW"/>
</dbReference>
<comment type="pathway">
    <text evidence="11">Amino-acid degradation; L-tryptophan degradation via kynurenine pathway; L-kynurenine from L-tryptophan: step 2/2.</text>
</comment>
<reference evidence="12" key="2">
    <citation type="journal article" date="2021" name="PeerJ">
        <title>Extensive microbial diversity within the chicken gut microbiome revealed by metagenomics and culture.</title>
        <authorList>
            <person name="Gilroy R."/>
            <person name="Ravi A."/>
            <person name="Getino M."/>
            <person name="Pursley I."/>
            <person name="Horton D.L."/>
            <person name="Alikhan N.F."/>
            <person name="Baker D."/>
            <person name="Gharbi K."/>
            <person name="Hall N."/>
            <person name="Watson M."/>
            <person name="Adriaenssens E.M."/>
            <person name="Foster-Nyarko E."/>
            <person name="Jarju S."/>
            <person name="Secka A."/>
            <person name="Antonio M."/>
            <person name="Oren A."/>
            <person name="Chaudhuri R.R."/>
            <person name="La Ragione R."/>
            <person name="Hildebrand F."/>
            <person name="Pallen M.J."/>
        </authorList>
    </citation>
    <scope>NUCLEOTIDE SEQUENCE</scope>
    <source>
        <strain evidence="12">CHK178-757</strain>
    </source>
</reference>